<feature type="compositionally biased region" description="Basic and acidic residues" evidence="1">
    <location>
        <begin position="166"/>
        <end position="175"/>
    </location>
</feature>
<keyword evidence="2" id="KW-0732">Signal</keyword>
<feature type="compositionally biased region" description="Basic and acidic residues" evidence="1">
    <location>
        <begin position="94"/>
        <end position="114"/>
    </location>
</feature>
<feature type="compositionally biased region" description="Polar residues" evidence="1">
    <location>
        <begin position="129"/>
        <end position="165"/>
    </location>
</feature>
<gene>
    <name evidence="3" type="ORF">TM35_000641010</name>
</gene>
<name>A0A1X0NHB0_9TRYP</name>
<dbReference type="RefSeq" id="XP_028877635.1">
    <property type="nucleotide sequence ID" value="XM_029031042.1"/>
</dbReference>
<comment type="caution">
    <text evidence="3">The sequence shown here is derived from an EMBL/GenBank/DDBJ whole genome shotgun (WGS) entry which is preliminary data.</text>
</comment>
<dbReference type="AlphaFoldDB" id="A0A1X0NHB0"/>
<keyword evidence="4" id="KW-1185">Reference proteome</keyword>
<evidence type="ECO:0000256" key="2">
    <source>
        <dbReference type="SAM" id="SignalP"/>
    </source>
</evidence>
<sequence length="197" mass="20373">MLLHRLLYLVALLLGVACVCGADEEAKAAQGLYPDAADSSSTCDGPKKTQSACISGLPAKLPATPLQPGDRGQPAIENLAPDSRTGPVTTVRGSDSDPHVSEQHGPELQKEKDPLGSQNNVQGVAADTHVNNPNTQPSSSSLGQRPPSGSSGPEGQTRTNGGTTQDSKEENRNTEIDTGSTGSQRTDDSTEHPTPNA</sequence>
<dbReference type="GeneID" id="39990822"/>
<dbReference type="PROSITE" id="PS51257">
    <property type="entry name" value="PROKAR_LIPOPROTEIN"/>
    <property type="match status" value="1"/>
</dbReference>
<evidence type="ECO:0000313" key="3">
    <source>
        <dbReference type="EMBL" id="ORC83569.1"/>
    </source>
</evidence>
<feature type="region of interest" description="Disordered" evidence="1">
    <location>
        <begin position="59"/>
        <end position="197"/>
    </location>
</feature>
<feature type="chain" id="PRO_5010878090" description="Mucin-associated surface protein (MASP)" evidence="2">
    <location>
        <begin position="22"/>
        <end position="197"/>
    </location>
</feature>
<organism evidence="3 4">
    <name type="scientific">Trypanosoma theileri</name>
    <dbReference type="NCBI Taxonomy" id="67003"/>
    <lineage>
        <taxon>Eukaryota</taxon>
        <taxon>Discoba</taxon>
        <taxon>Euglenozoa</taxon>
        <taxon>Kinetoplastea</taxon>
        <taxon>Metakinetoplastina</taxon>
        <taxon>Trypanosomatida</taxon>
        <taxon>Trypanosomatidae</taxon>
        <taxon>Trypanosoma</taxon>
    </lineage>
</organism>
<evidence type="ECO:0000256" key="1">
    <source>
        <dbReference type="SAM" id="MobiDB-lite"/>
    </source>
</evidence>
<dbReference type="VEuPathDB" id="TriTrypDB:TM35_000641010"/>
<protein>
    <recommendedName>
        <fullName evidence="5">Mucin-associated surface protein (MASP)</fullName>
    </recommendedName>
</protein>
<feature type="non-terminal residue" evidence="3">
    <location>
        <position position="197"/>
    </location>
</feature>
<feature type="signal peptide" evidence="2">
    <location>
        <begin position="1"/>
        <end position="21"/>
    </location>
</feature>
<accession>A0A1X0NHB0</accession>
<dbReference type="Proteomes" id="UP000192257">
    <property type="component" value="Unassembled WGS sequence"/>
</dbReference>
<dbReference type="EMBL" id="NBCO01000064">
    <property type="protein sequence ID" value="ORC83569.1"/>
    <property type="molecule type" value="Genomic_DNA"/>
</dbReference>
<reference evidence="3 4" key="1">
    <citation type="submission" date="2017-03" db="EMBL/GenBank/DDBJ databases">
        <title>An alternative strategy for trypanosome survival in the mammalian bloodstream revealed through genome and transcriptome analysis of the ubiquitous bovine parasite Trypanosoma (Megatrypanum) theileri.</title>
        <authorList>
            <person name="Kelly S."/>
            <person name="Ivens A."/>
            <person name="Mott A."/>
            <person name="O'Neill E."/>
            <person name="Emms D."/>
            <person name="Macleod O."/>
            <person name="Voorheis P."/>
            <person name="Matthews J."/>
            <person name="Matthews K."/>
            <person name="Carrington M."/>
        </authorList>
    </citation>
    <scope>NUCLEOTIDE SEQUENCE [LARGE SCALE GENOMIC DNA]</scope>
    <source>
        <strain evidence="3">Edinburgh</strain>
    </source>
</reference>
<evidence type="ECO:0000313" key="4">
    <source>
        <dbReference type="Proteomes" id="UP000192257"/>
    </source>
</evidence>
<proteinExistence type="predicted"/>
<evidence type="ECO:0008006" key="5">
    <source>
        <dbReference type="Google" id="ProtNLM"/>
    </source>
</evidence>